<feature type="compositionally biased region" description="Basic and acidic residues" evidence="2">
    <location>
        <begin position="973"/>
        <end position="987"/>
    </location>
</feature>
<feature type="compositionally biased region" description="Basic and acidic residues" evidence="2">
    <location>
        <begin position="858"/>
        <end position="886"/>
    </location>
</feature>
<keyword evidence="1" id="KW-0175">Coiled coil</keyword>
<protein>
    <submittedName>
        <fullName evidence="3">Uncharacterized protein</fullName>
    </submittedName>
</protein>
<dbReference type="EMBL" id="CP111014">
    <property type="protein sequence ID" value="WAQ98488.1"/>
    <property type="molecule type" value="Genomic_DNA"/>
</dbReference>
<gene>
    <name evidence="3" type="ORF">MAR_022861</name>
</gene>
<feature type="compositionally biased region" description="Basic and acidic residues" evidence="2">
    <location>
        <begin position="319"/>
        <end position="340"/>
    </location>
</feature>
<feature type="region of interest" description="Disordered" evidence="2">
    <location>
        <begin position="1"/>
        <end position="28"/>
    </location>
</feature>
<feature type="compositionally biased region" description="Polar residues" evidence="2">
    <location>
        <begin position="941"/>
        <end position="952"/>
    </location>
</feature>
<feature type="compositionally biased region" description="Basic and acidic residues" evidence="2">
    <location>
        <begin position="905"/>
        <end position="940"/>
    </location>
</feature>
<sequence length="1224" mass="137310">MATNVKPPTAAARYGTMTKDSPDSSDPEINEITMAEEDVQFNNVFENDVTQLIATTGNVIPNPCEDAAIFNKSQQDSPVDSSAGSPQISKSGGPQHVETSDSSVSNEFNESSQEEKSESNISSKSDESWQHAESESGICGKALPYGPEHNTKSEMTPLADFERAKEDKTLESTVSIEHIKTPDGKASETLKERENVETPDGQASERLKERENVETPDGQASERLKEKENVETPDGQASETLKERENLETSDGQASDTLKGRENVETPDGQASETLKEKENVETPDGQASKTLEERKNVETREGQATETLKENENDETPEDKSAESISRDEQNRPLHDARTFKFPTQSKNERNPESAASMPHFSGVREDGVMVKKDADDITDRLYHEKVIREIQSLKDENSEFEMCCKKWEQIVDASFSKLKETGISQKTEEELYNSLQDEIRKYGMHCDVESGKVFVLAKNVKVIIEETTVGLEVTPASINTLEQELTMLTKLTENKKEQHNNYLKLLKDHDSNMRLSFAEKETQLRKELESLKAEMIGKDNNFAEKKGKLEKELAILKAKMVDTKNRMTAGTNELQKDKERLVADKDTLDKQQQDDINKLQKMEADANHYYNQWQRYSREFEHSAQQLRDSREARHQLEQEKKDLDVDTICENVTKRHADAITDGLTQMVVRFKVRKGPTDPKRESDERALKRVDTHIESPASTKDVLATVKFGNPSAVNKPIKHCVNEPSTSNKSDGEQGDALATHENLAKENKGTSPSQSENGNKVNQSEAGEKVTSDSNKTDRNQIDKTATEKNTSRNNANINTTQIENENKENHLEPGEKKTSDSNKTDEAATNDKPPTANANIDTTQSENGAQDKRLEPADKDSSTSKSTDGKHADEKVTHQKQHSIIESKNSIQSENGAKKYQLESGERESSTSNKTKGEHTDETPSDEKSTSENKSTNSVQSKNVVKDNQLEPGENESFAPNNTDGEKNADSIPDEKNPTDNANFNCMENKKEDNMSVLCDKNKSTSNKSDDELGDKADTKHLLENEIINLLQTKSEDGENKIYTSTIKHDLCFLGVCVVEVDSKHREGKDEEVVTDTTTANTEQEDTAYMEMEIGDGALGKSTVIQDNGHNEQKHTKKEAEVDSELGERKDEEVDPDTTTFNTEKEDAYFIEKKVEYEERSEIIQFKFDELPTAQKQFIEDIRRRVQNDMADQVIKGCFKFIPVTGNWTEETAMI</sequence>
<name>A0ABY7DQU6_MYAAR</name>
<feature type="compositionally biased region" description="Basic and acidic residues" evidence="2">
    <location>
        <begin position="203"/>
        <end position="213"/>
    </location>
</feature>
<feature type="region of interest" description="Disordered" evidence="2">
    <location>
        <begin position="59"/>
        <end position="362"/>
    </location>
</feature>
<feature type="compositionally biased region" description="Basic and acidic residues" evidence="2">
    <location>
        <begin position="679"/>
        <end position="699"/>
    </location>
</feature>
<feature type="region of interest" description="Disordered" evidence="2">
    <location>
        <begin position="675"/>
        <end position="699"/>
    </location>
</feature>
<feature type="compositionally biased region" description="Basic and acidic residues" evidence="2">
    <location>
        <begin position="220"/>
        <end position="230"/>
    </location>
</feature>
<feature type="region of interest" description="Disordered" evidence="2">
    <location>
        <begin position="1112"/>
        <end position="1148"/>
    </location>
</feature>
<feature type="compositionally biased region" description="Basic and acidic residues" evidence="2">
    <location>
        <begin position="1118"/>
        <end position="1141"/>
    </location>
</feature>
<evidence type="ECO:0000313" key="3">
    <source>
        <dbReference type="EMBL" id="WAQ98488.1"/>
    </source>
</evidence>
<dbReference type="Proteomes" id="UP001164746">
    <property type="component" value="Chromosome 3"/>
</dbReference>
<feature type="region of interest" description="Disordered" evidence="2">
    <location>
        <begin position="717"/>
        <end position="998"/>
    </location>
</feature>
<feature type="compositionally biased region" description="Basic and acidic residues" evidence="2">
    <location>
        <begin position="113"/>
        <end position="134"/>
    </location>
</feature>
<feature type="compositionally biased region" description="Polar residues" evidence="2">
    <location>
        <begin position="757"/>
        <end position="773"/>
    </location>
</feature>
<organism evidence="3 4">
    <name type="scientific">Mya arenaria</name>
    <name type="common">Soft-shell clam</name>
    <dbReference type="NCBI Taxonomy" id="6604"/>
    <lineage>
        <taxon>Eukaryota</taxon>
        <taxon>Metazoa</taxon>
        <taxon>Spiralia</taxon>
        <taxon>Lophotrochozoa</taxon>
        <taxon>Mollusca</taxon>
        <taxon>Bivalvia</taxon>
        <taxon>Autobranchia</taxon>
        <taxon>Heteroconchia</taxon>
        <taxon>Euheterodonta</taxon>
        <taxon>Imparidentia</taxon>
        <taxon>Neoheterodontei</taxon>
        <taxon>Myida</taxon>
        <taxon>Myoidea</taxon>
        <taxon>Myidae</taxon>
        <taxon>Mya</taxon>
    </lineage>
</organism>
<feature type="compositionally biased region" description="Basic and acidic residues" evidence="2">
    <location>
        <begin position="291"/>
        <end position="312"/>
    </location>
</feature>
<evidence type="ECO:0000256" key="2">
    <source>
        <dbReference type="SAM" id="MobiDB-lite"/>
    </source>
</evidence>
<feature type="compositionally biased region" description="Polar residues" evidence="2">
    <location>
        <begin position="71"/>
        <end position="92"/>
    </location>
</feature>
<feature type="compositionally biased region" description="Polar residues" evidence="2">
    <location>
        <begin position="800"/>
        <end position="812"/>
    </location>
</feature>
<feature type="compositionally biased region" description="Low complexity" evidence="2">
    <location>
        <begin position="100"/>
        <end position="111"/>
    </location>
</feature>
<feature type="compositionally biased region" description="Polar residues" evidence="2">
    <location>
        <begin position="845"/>
        <end position="857"/>
    </location>
</feature>
<proteinExistence type="predicted"/>
<reference evidence="3" key="1">
    <citation type="submission" date="2022-11" db="EMBL/GenBank/DDBJ databases">
        <title>Centuries of genome instability and evolution in soft-shell clam transmissible cancer (bioRxiv).</title>
        <authorList>
            <person name="Hart S.F.M."/>
            <person name="Yonemitsu M.A."/>
            <person name="Giersch R.M."/>
            <person name="Beal B.F."/>
            <person name="Arriagada G."/>
            <person name="Davis B.W."/>
            <person name="Ostrander E.A."/>
            <person name="Goff S.P."/>
            <person name="Metzger M.J."/>
        </authorList>
    </citation>
    <scope>NUCLEOTIDE SEQUENCE</scope>
    <source>
        <strain evidence="3">MELC-2E11</strain>
        <tissue evidence="3">Siphon/mantle</tissue>
    </source>
</reference>
<evidence type="ECO:0000313" key="4">
    <source>
        <dbReference type="Proteomes" id="UP001164746"/>
    </source>
</evidence>
<feature type="compositionally biased region" description="Basic and acidic residues" evidence="2">
    <location>
        <begin position="774"/>
        <end position="799"/>
    </location>
</feature>
<evidence type="ECO:0000256" key="1">
    <source>
        <dbReference type="SAM" id="Coils"/>
    </source>
</evidence>
<feature type="compositionally biased region" description="Polar residues" evidence="2">
    <location>
        <begin position="891"/>
        <end position="904"/>
    </location>
</feature>
<feature type="compositionally biased region" description="Basic and acidic residues" evidence="2">
    <location>
        <begin position="160"/>
        <end position="170"/>
    </location>
</feature>
<accession>A0ABY7DQU6</accession>
<feature type="compositionally biased region" description="Basic and acidic residues" evidence="2">
    <location>
        <begin position="177"/>
        <end position="196"/>
    </location>
</feature>
<feature type="compositionally biased region" description="Basic and acidic residues" evidence="2">
    <location>
        <begin position="813"/>
        <end position="835"/>
    </location>
</feature>
<feature type="coiled-coil region" evidence="1">
    <location>
        <begin position="622"/>
        <end position="649"/>
    </location>
</feature>
<keyword evidence="4" id="KW-1185">Reference proteome</keyword>
<feature type="coiled-coil region" evidence="1">
    <location>
        <begin position="548"/>
        <end position="593"/>
    </location>
</feature>